<dbReference type="AlphaFoldDB" id="A0AAW0GB06"/>
<gene>
    <name evidence="2" type="ORF">QCA50_007440</name>
</gene>
<accession>A0AAW0GB06</accession>
<name>A0AAW0GB06_9APHY</name>
<dbReference type="EMBL" id="JASBNA010000008">
    <property type="protein sequence ID" value="KAK7689647.1"/>
    <property type="molecule type" value="Genomic_DNA"/>
</dbReference>
<evidence type="ECO:0000256" key="1">
    <source>
        <dbReference type="SAM" id="MobiDB-lite"/>
    </source>
</evidence>
<feature type="region of interest" description="Disordered" evidence="1">
    <location>
        <begin position="1"/>
        <end position="94"/>
    </location>
</feature>
<feature type="region of interest" description="Disordered" evidence="1">
    <location>
        <begin position="603"/>
        <end position="638"/>
    </location>
</feature>
<sequence length="669" mass="72722">MAPTSKNDRNLNTVPSFNLNASTTNKDDSGDDVDADGETDIESLHTTEIEGNSSIHNEHKNKGKEAVEPHCTPQRLESGKSHRADGSMSSDDSNLLDQLMGSNFDEWFKDWARDHMKHSIARGQNLDESVTKLFITLVEVLGSLQTEMASAIRDEANLLNTTAGVLNVESFQKFTKHLSVSSQYAKMLLTHPQEPLPAAMPSTSKPVTTMSGRTSRPPQATLTVARNRPAEKGKRRYSMTNSRQDSPGLGSQDSDTESSSSSGSAYNPTSSHGSTPPKPKFKRRRRARKDSTMSSTKSVHQKQLPVDYSVFESPPPDRVPSSVPETGYDDNSEVESTLPQAGAPHNVAPVTQTMSGKHSTPLTGHSNNISEENLQASSIQAVAAPVPRSVHADLSALSALHAYPQTSNPGTTYSTNEQHHRFETYSSFYDNPAEQCYDTYSYAANEPSASSRTHGYYAPGYGGFASGPVNDHNWVSSTEPGAAGTSSAGHNTQTLDYYSGPPSTSTSAPYWKPYTNEATQESTSIYHSLPQTYSGHTSQYSSLSGATDIPQTQVQPGSRLPMTHVPTYATPFSTSERHNSLDDFVPHQSYASHPAFPVHPVNESTNPLGSSTDHDSNLSGRMAPTYSLPVDNRPEAGDVNRSQRNVVRTVIGRVNRWVGDVESQRGSHF</sequence>
<organism evidence="2 3">
    <name type="scientific">Cerrena zonata</name>
    <dbReference type="NCBI Taxonomy" id="2478898"/>
    <lineage>
        <taxon>Eukaryota</taxon>
        <taxon>Fungi</taxon>
        <taxon>Dikarya</taxon>
        <taxon>Basidiomycota</taxon>
        <taxon>Agaricomycotina</taxon>
        <taxon>Agaricomycetes</taxon>
        <taxon>Polyporales</taxon>
        <taxon>Cerrenaceae</taxon>
        <taxon>Cerrena</taxon>
    </lineage>
</organism>
<feature type="compositionally biased region" description="Polar residues" evidence="1">
    <location>
        <begin position="10"/>
        <end position="24"/>
    </location>
</feature>
<dbReference type="Proteomes" id="UP001385951">
    <property type="component" value="Unassembled WGS sequence"/>
</dbReference>
<feature type="region of interest" description="Disordered" evidence="1">
    <location>
        <begin position="193"/>
        <end position="344"/>
    </location>
</feature>
<protein>
    <submittedName>
        <fullName evidence="2">Uncharacterized protein</fullName>
    </submittedName>
</protein>
<reference evidence="2 3" key="1">
    <citation type="submission" date="2022-09" db="EMBL/GenBank/DDBJ databases">
        <authorList>
            <person name="Palmer J.M."/>
        </authorList>
    </citation>
    <scope>NUCLEOTIDE SEQUENCE [LARGE SCALE GENOMIC DNA]</scope>
    <source>
        <strain evidence="2 3">DSM 7382</strain>
    </source>
</reference>
<evidence type="ECO:0000313" key="2">
    <source>
        <dbReference type="EMBL" id="KAK7689647.1"/>
    </source>
</evidence>
<feature type="compositionally biased region" description="Polar residues" evidence="1">
    <location>
        <begin position="201"/>
        <end position="224"/>
    </location>
</feature>
<feature type="compositionally biased region" description="Basic and acidic residues" evidence="1">
    <location>
        <begin position="56"/>
        <end position="68"/>
    </location>
</feature>
<proteinExistence type="predicted"/>
<keyword evidence="3" id="KW-1185">Reference proteome</keyword>
<feature type="compositionally biased region" description="Basic residues" evidence="1">
    <location>
        <begin position="279"/>
        <end position="288"/>
    </location>
</feature>
<comment type="caution">
    <text evidence="2">The sequence shown here is derived from an EMBL/GenBank/DDBJ whole genome shotgun (WGS) entry which is preliminary data.</text>
</comment>
<evidence type="ECO:0000313" key="3">
    <source>
        <dbReference type="Proteomes" id="UP001385951"/>
    </source>
</evidence>
<feature type="compositionally biased region" description="Acidic residues" evidence="1">
    <location>
        <begin position="29"/>
        <end position="41"/>
    </location>
</feature>
<feature type="compositionally biased region" description="Low complexity" evidence="1">
    <location>
        <begin position="251"/>
        <end position="271"/>
    </location>
</feature>